<dbReference type="InterPro" id="IPR006124">
    <property type="entry name" value="Metalloenzyme"/>
</dbReference>
<feature type="binding site" evidence="9 13">
    <location>
        <position position="64"/>
    </location>
    <ligand>
        <name>Mn(2+)</name>
        <dbReference type="ChEBI" id="CHEBI:29035"/>
        <label>2</label>
    </ligand>
</feature>
<dbReference type="FunFam" id="3.40.1450.10:FF:000002">
    <property type="entry name" value="2,3-bisphosphoglycerate-independent phosphoglycerate mutase"/>
    <property type="match status" value="1"/>
</dbReference>
<dbReference type="PIRSF" id="PIRSF001492">
    <property type="entry name" value="IPGAM"/>
    <property type="match status" value="1"/>
</dbReference>
<evidence type="ECO:0000256" key="5">
    <source>
        <dbReference type="ARBA" id="ARBA00022723"/>
    </source>
</evidence>
<protein>
    <recommendedName>
        <fullName evidence="9 10">2,3-bisphosphoglycerate-independent phosphoglycerate mutase</fullName>
        <shortName evidence="9">BPG-independent PGAM</shortName>
        <shortName evidence="9">Phosphoglyceromutase</shortName>
        <shortName evidence="9">iPGM</shortName>
        <ecNumber evidence="9 10">5.4.2.12</ecNumber>
    </recommendedName>
</protein>
<reference evidence="16 17" key="1">
    <citation type="journal article" date="2016" name="Genome Announc.">
        <title>First Complete Genome Sequence of a Subdivision 6 Acidobacterium Strain.</title>
        <authorList>
            <person name="Huang S."/>
            <person name="Vieira S."/>
            <person name="Bunk B."/>
            <person name="Riedel T."/>
            <person name="Sproer C."/>
            <person name="Overmann J."/>
        </authorList>
    </citation>
    <scope>NUCLEOTIDE SEQUENCE [LARGE SCALE GENOMIC DNA]</scope>
    <source>
        <strain evidence="17">DSM 100886 HEG_-6_39</strain>
    </source>
</reference>
<evidence type="ECO:0000256" key="12">
    <source>
        <dbReference type="PIRSR" id="PIRSR001492-2"/>
    </source>
</evidence>
<keyword evidence="6 9" id="KW-0324">Glycolysis</keyword>
<feature type="binding site" evidence="9 12">
    <location>
        <begin position="155"/>
        <end position="156"/>
    </location>
    <ligand>
        <name>substrate</name>
    </ligand>
</feature>
<feature type="binding site" evidence="9 13">
    <location>
        <position position="406"/>
    </location>
    <ligand>
        <name>Mn(2+)</name>
        <dbReference type="ChEBI" id="CHEBI:29035"/>
        <label>1</label>
    </ligand>
</feature>
<dbReference type="PANTHER" id="PTHR31637">
    <property type="entry name" value="2,3-BISPHOSPHOGLYCERATE-INDEPENDENT PHOSPHOGLYCERATE MUTASE"/>
    <property type="match status" value="1"/>
</dbReference>
<feature type="binding site" evidence="9 13">
    <location>
        <position position="444"/>
    </location>
    <ligand>
        <name>Mn(2+)</name>
        <dbReference type="ChEBI" id="CHEBI:29035"/>
        <label>2</label>
    </ligand>
</feature>
<dbReference type="EC" id="5.4.2.12" evidence="9 10"/>
<feature type="binding site" evidence="9 12">
    <location>
        <position position="192"/>
    </location>
    <ligand>
        <name>substrate</name>
    </ligand>
</feature>
<dbReference type="PATRIC" id="fig|1813736.3.peg.545"/>
<gene>
    <name evidence="9 16" type="primary">gpmI</name>
    <name evidence="16" type="ORF">LuPra_00519</name>
</gene>
<dbReference type="AlphaFoldDB" id="A0A143PFK7"/>
<keyword evidence="17" id="KW-1185">Reference proteome</keyword>
<evidence type="ECO:0000256" key="8">
    <source>
        <dbReference type="ARBA" id="ARBA00023235"/>
    </source>
</evidence>
<reference evidence="17" key="2">
    <citation type="submission" date="2016-04" db="EMBL/GenBank/DDBJ databases">
        <title>First Complete Genome Sequence of a Subdivision 6 Acidobacterium.</title>
        <authorList>
            <person name="Huang S."/>
            <person name="Vieira S."/>
            <person name="Bunk B."/>
            <person name="Riedel T."/>
            <person name="Sproeer C."/>
            <person name="Overmann J."/>
        </authorList>
    </citation>
    <scope>NUCLEOTIDE SEQUENCE [LARGE SCALE GENOMIC DNA]</scope>
    <source>
        <strain evidence="17">DSM 100886 HEG_-6_39</strain>
    </source>
</reference>
<dbReference type="HAMAP" id="MF_01038">
    <property type="entry name" value="GpmI"/>
    <property type="match status" value="1"/>
</dbReference>
<accession>A0A143PFK7</accession>
<dbReference type="GO" id="GO:0005737">
    <property type="term" value="C:cytoplasm"/>
    <property type="evidence" value="ECO:0007669"/>
    <property type="project" value="InterPro"/>
</dbReference>
<evidence type="ECO:0000256" key="10">
    <source>
        <dbReference type="NCBIfam" id="TIGR01307"/>
    </source>
</evidence>
<keyword evidence="5 9" id="KW-0479">Metal-binding</keyword>
<comment type="pathway">
    <text evidence="3 9">Carbohydrate degradation; glycolysis; pyruvate from D-glyceraldehyde 3-phosphate: step 3/5.</text>
</comment>
<feature type="domain" description="Metalloenzyme" evidence="14">
    <location>
        <begin position="7"/>
        <end position="499"/>
    </location>
</feature>
<dbReference type="InterPro" id="IPR036646">
    <property type="entry name" value="PGAM_B_sf"/>
</dbReference>
<dbReference type="SUPFAM" id="SSF64158">
    <property type="entry name" value="2,3-Bisphosphoglycerate-independent phosphoglycerate mutase, substrate-binding domain"/>
    <property type="match status" value="1"/>
</dbReference>
<keyword evidence="7 9" id="KW-0464">Manganese</keyword>
<evidence type="ECO:0000256" key="1">
    <source>
        <dbReference type="ARBA" id="ARBA00000370"/>
    </source>
</evidence>
<dbReference type="InterPro" id="IPR005995">
    <property type="entry name" value="Pgm_bpd_ind"/>
</dbReference>
<dbReference type="PANTHER" id="PTHR31637:SF0">
    <property type="entry name" value="2,3-BISPHOSPHOGLYCERATE-INDEPENDENT PHOSPHOGLYCERATE MUTASE"/>
    <property type="match status" value="1"/>
</dbReference>
<dbReference type="KEGG" id="abac:LuPra_00519"/>
<dbReference type="RefSeq" id="WP_110169313.1">
    <property type="nucleotide sequence ID" value="NZ_CP015136.1"/>
</dbReference>
<dbReference type="GO" id="GO:0030145">
    <property type="term" value="F:manganese ion binding"/>
    <property type="evidence" value="ECO:0007669"/>
    <property type="project" value="UniProtKB-UniRule"/>
</dbReference>
<comment type="similarity">
    <text evidence="4 9">Belongs to the BPG-independent phosphoglycerate mutase family.</text>
</comment>
<feature type="binding site" evidence="9 13">
    <location>
        <position position="462"/>
    </location>
    <ligand>
        <name>Mn(2+)</name>
        <dbReference type="ChEBI" id="CHEBI:29035"/>
        <label>1</label>
    </ligand>
</feature>
<dbReference type="STRING" id="1855912.LuPra_00519"/>
<dbReference type="GO" id="GO:0006007">
    <property type="term" value="P:glucose catabolic process"/>
    <property type="evidence" value="ECO:0007669"/>
    <property type="project" value="InterPro"/>
</dbReference>
<dbReference type="Proteomes" id="UP000076079">
    <property type="component" value="Chromosome"/>
</dbReference>
<evidence type="ECO:0000313" key="17">
    <source>
        <dbReference type="Proteomes" id="UP000076079"/>
    </source>
</evidence>
<dbReference type="Gene3D" id="3.40.720.10">
    <property type="entry name" value="Alkaline Phosphatase, subunit A"/>
    <property type="match status" value="1"/>
</dbReference>
<dbReference type="Pfam" id="PF01676">
    <property type="entry name" value="Metalloenzyme"/>
    <property type="match status" value="1"/>
</dbReference>
<feature type="binding site" evidence="9 13">
    <location>
        <position position="443"/>
    </location>
    <ligand>
        <name>Mn(2+)</name>
        <dbReference type="ChEBI" id="CHEBI:29035"/>
        <label>2</label>
    </ligand>
</feature>
<feature type="binding site" evidence="9 13">
    <location>
        <position position="14"/>
    </location>
    <ligand>
        <name>Mn(2+)</name>
        <dbReference type="ChEBI" id="CHEBI:29035"/>
        <label>2</label>
    </ligand>
</feature>
<evidence type="ECO:0000313" key="16">
    <source>
        <dbReference type="EMBL" id="AMY07352.1"/>
    </source>
</evidence>
<name>A0A143PFK7_LUTPR</name>
<evidence type="ECO:0000256" key="11">
    <source>
        <dbReference type="PIRSR" id="PIRSR001492-1"/>
    </source>
</evidence>
<evidence type="ECO:0000256" key="2">
    <source>
        <dbReference type="ARBA" id="ARBA00002315"/>
    </source>
</evidence>
<evidence type="ECO:0000256" key="9">
    <source>
        <dbReference type="HAMAP-Rule" id="MF_01038"/>
    </source>
</evidence>
<feature type="active site" description="Phosphoserine intermediate" evidence="9 11">
    <location>
        <position position="64"/>
    </location>
</feature>
<evidence type="ECO:0000256" key="3">
    <source>
        <dbReference type="ARBA" id="ARBA00004798"/>
    </source>
</evidence>
<dbReference type="EMBL" id="CP015136">
    <property type="protein sequence ID" value="AMY07352.1"/>
    <property type="molecule type" value="Genomic_DNA"/>
</dbReference>
<dbReference type="Gene3D" id="3.40.1450.10">
    <property type="entry name" value="BPG-independent phosphoglycerate mutase, domain B"/>
    <property type="match status" value="1"/>
</dbReference>
<dbReference type="UniPathway" id="UPA00109">
    <property type="reaction ID" value="UER00186"/>
</dbReference>
<sequence>MTSKRAPVALIILDGWGLREEVDQNAVKLAEPPVFGKLWASYPHATLEASGEAVGLPAGQMGNSEVGHTNLGAGRTVYQDLTRIDKAISDGTFAGTPALRAAVQAAIDKGTALHLLGLLSDGGVHSHQAHLHALLRLAKAMGAPKVFVHVITDGRDTSPQGGRGYVKELEAVAAETGARIASVSGRYYAMDRDKRWERVTLAYDAIVRGTAPFGSSASAVIAEAYSKNVTDEFILPATIVDAAGQPVGPMADGDSVIFFNFRADRARQIIRALMFEDFDGFPTTGRPTVQLTTFTEYDATYPFPIAFPPQAATQYFGEVLQAHALTNMRLAETEKYPHVTYFFNGGVETPFKGEERVLLPSPKVATYDLQPEMSAAGVADAFVDSVTHHKHDVIICNFANPDMVGHTGVLAAAIAAIKAVDACLGRCIDALLAAGGTAIVTADHGNAEQMWDYELNAPHTAHTTNLVPVIVVGPDTPGKTVRDGALTDVAPTLLHLLGITQPKEMTGKTLID</sequence>
<organism evidence="16 17">
    <name type="scientific">Luteitalea pratensis</name>
    <dbReference type="NCBI Taxonomy" id="1855912"/>
    <lineage>
        <taxon>Bacteria</taxon>
        <taxon>Pseudomonadati</taxon>
        <taxon>Acidobacteriota</taxon>
        <taxon>Vicinamibacteria</taxon>
        <taxon>Vicinamibacterales</taxon>
        <taxon>Vicinamibacteraceae</taxon>
        <taxon>Luteitalea</taxon>
    </lineage>
</organism>
<dbReference type="Pfam" id="PF06415">
    <property type="entry name" value="iPGM_N"/>
    <property type="match status" value="1"/>
</dbReference>
<dbReference type="InterPro" id="IPR011258">
    <property type="entry name" value="BPG-indep_PGM_N"/>
</dbReference>
<dbReference type="NCBIfam" id="TIGR01307">
    <property type="entry name" value="pgm_bpd_ind"/>
    <property type="match status" value="1"/>
</dbReference>
<dbReference type="SUPFAM" id="SSF53649">
    <property type="entry name" value="Alkaline phosphatase-like"/>
    <property type="match status" value="1"/>
</dbReference>
<feature type="binding site" evidence="9 13">
    <location>
        <position position="402"/>
    </location>
    <ligand>
        <name>Mn(2+)</name>
        <dbReference type="ChEBI" id="CHEBI:29035"/>
        <label>1</label>
    </ligand>
</feature>
<dbReference type="CDD" id="cd16010">
    <property type="entry name" value="iPGM"/>
    <property type="match status" value="1"/>
</dbReference>
<evidence type="ECO:0000256" key="6">
    <source>
        <dbReference type="ARBA" id="ARBA00023152"/>
    </source>
</evidence>
<comment type="subunit">
    <text evidence="9">Monomer.</text>
</comment>
<dbReference type="GO" id="GO:0006096">
    <property type="term" value="P:glycolytic process"/>
    <property type="evidence" value="ECO:0007669"/>
    <property type="project" value="UniProtKB-UniRule"/>
</dbReference>
<feature type="domain" description="BPG-independent PGAM N-terminal" evidence="15">
    <location>
        <begin position="84"/>
        <end position="298"/>
    </location>
</feature>
<evidence type="ECO:0000256" key="7">
    <source>
        <dbReference type="ARBA" id="ARBA00023211"/>
    </source>
</evidence>
<keyword evidence="8 9" id="KW-0413">Isomerase</keyword>
<dbReference type="InterPro" id="IPR017850">
    <property type="entry name" value="Alkaline_phosphatase_core_sf"/>
</dbReference>
<feature type="binding site" evidence="9 12">
    <location>
        <begin position="262"/>
        <end position="265"/>
    </location>
    <ligand>
        <name>substrate</name>
    </ligand>
</feature>
<dbReference type="GO" id="GO:0004619">
    <property type="term" value="F:phosphoglycerate mutase activity"/>
    <property type="evidence" value="ECO:0007669"/>
    <property type="project" value="UniProtKB-UniRule"/>
</dbReference>
<evidence type="ECO:0000256" key="13">
    <source>
        <dbReference type="PIRSR" id="PIRSR001492-3"/>
    </source>
</evidence>
<comment type="catalytic activity">
    <reaction evidence="1 9">
        <text>(2R)-2-phosphoglycerate = (2R)-3-phosphoglycerate</text>
        <dbReference type="Rhea" id="RHEA:15901"/>
        <dbReference type="ChEBI" id="CHEBI:58272"/>
        <dbReference type="ChEBI" id="CHEBI:58289"/>
        <dbReference type="EC" id="5.4.2.12"/>
    </reaction>
</comment>
<feature type="binding site" evidence="9 12">
    <location>
        <position position="186"/>
    </location>
    <ligand>
        <name>substrate</name>
    </ligand>
</feature>
<feature type="binding site" evidence="9 12">
    <location>
        <position position="125"/>
    </location>
    <ligand>
        <name>substrate</name>
    </ligand>
</feature>
<proteinExistence type="inferred from homology"/>
<evidence type="ECO:0000259" key="14">
    <source>
        <dbReference type="Pfam" id="PF01676"/>
    </source>
</evidence>
<evidence type="ECO:0000256" key="4">
    <source>
        <dbReference type="ARBA" id="ARBA00008819"/>
    </source>
</evidence>
<dbReference type="OrthoDB" id="9800863at2"/>
<evidence type="ECO:0000259" key="15">
    <source>
        <dbReference type="Pfam" id="PF06415"/>
    </source>
</evidence>
<comment type="cofactor">
    <cofactor evidence="9">
        <name>Mn(2+)</name>
        <dbReference type="ChEBI" id="CHEBI:29035"/>
    </cofactor>
    <text evidence="9">Binds 2 manganese ions per subunit.</text>
</comment>
<comment type="function">
    <text evidence="2 9">Catalyzes the interconversion of 2-phosphoglycerate and 3-phosphoglycerate.</text>
</comment>
<feature type="binding site" evidence="9 12">
    <location>
        <position position="335"/>
    </location>
    <ligand>
        <name>substrate</name>
    </ligand>
</feature>